<name>A0A4V3DPE7_9GAMM</name>
<dbReference type="AlphaFoldDB" id="A0A4V3DPE7"/>
<proteinExistence type="predicted"/>
<sequence length="41" mass="4698">MFETWNTKATDTYSLHQAIALIDKNLTTAALVLRPIILRPR</sequence>
<accession>A0A4V3DPE7</accession>
<reference evidence="1 2" key="1">
    <citation type="submission" date="2019-03" db="EMBL/GenBank/DDBJ databases">
        <title>Genomic Encyclopedia of Type Strains, Phase III (KMG-III): the genomes of soil and plant-associated and newly described type strains.</title>
        <authorList>
            <person name="Whitman W."/>
        </authorList>
    </citation>
    <scope>NUCLEOTIDE SEQUENCE [LARGE SCALE GENOMIC DNA]</scope>
    <source>
        <strain evidence="1 2">CECT 5797</strain>
    </source>
</reference>
<evidence type="ECO:0000313" key="1">
    <source>
        <dbReference type="EMBL" id="TDR52046.1"/>
    </source>
</evidence>
<organism evidence="1 2">
    <name type="scientific">Halomonas ventosae</name>
    <dbReference type="NCBI Taxonomy" id="229007"/>
    <lineage>
        <taxon>Bacteria</taxon>
        <taxon>Pseudomonadati</taxon>
        <taxon>Pseudomonadota</taxon>
        <taxon>Gammaproteobacteria</taxon>
        <taxon>Oceanospirillales</taxon>
        <taxon>Halomonadaceae</taxon>
        <taxon>Halomonas</taxon>
    </lineage>
</organism>
<dbReference type="Proteomes" id="UP000295212">
    <property type="component" value="Unassembled WGS sequence"/>
</dbReference>
<protein>
    <submittedName>
        <fullName evidence="1">Uncharacterized protein</fullName>
    </submittedName>
</protein>
<gene>
    <name evidence="1" type="ORF">DFP85_11419</name>
</gene>
<evidence type="ECO:0000313" key="2">
    <source>
        <dbReference type="Proteomes" id="UP000295212"/>
    </source>
</evidence>
<comment type="caution">
    <text evidence="1">The sequence shown here is derived from an EMBL/GenBank/DDBJ whole genome shotgun (WGS) entry which is preliminary data.</text>
</comment>
<dbReference type="EMBL" id="SNZJ01000014">
    <property type="protein sequence ID" value="TDR52046.1"/>
    <property type="molecule type" value="Genomic_DNA"/>
</dbReference>